<evidence type="ECO:0000256" key="3">
    <source>
        <dbReference type="ARBA" id="ARBA00022833"/>
    </source>
</evidence>
<reference evidence="6" key="1">
    <citation type="journal article" date="2023" name="Insect Mol. Biol.">
        <title>Genome sequencing provides insights into the evolution of gene families encoding plant cell wall-degrading enzymes in longhorned beetles.</title>
        <authorList>
            <person name="Shin N.R."/>
            <person name="Okamura Y."/>
            <person name="Kirsch R."/>
            <person name="Pauchet Y."/>
        </authorList>
    </citation>
    <scope>NUCLEOTIDE SEQUENCE</scope>
    <source>
        <strain evidence="6">AMC_N1</strain>
    </source>
</reference>
<dbReference type="EMBL" id="JAPWTK010000076">
    <property type="protein sequence ID" value="KAJ8951983.1"/>
    <property type="molecule type" value="Genomic_DNA"/>
</dbReference>
<dbReference type="Proteomes" id="UP001162162">
    <property type="component" value="Unassembled WGS sequence"/>
</dbReference>
<evidence type="ECO:0000256" key="2">
    <source>
        <dbReference type="ARBA" id="ARBA00022771"/>
    </source>
</evidence>
<evidence type="ECO:0000313" key="6">
    <source>
        <dbReference type="EMBL" id="KAJ8951983.1"/>
    </source>
</evidence>
<dbReference type="InterPro" id="IPR006612">
    <property type="entry name" value="THAP_Znf"/>
</dbReference>
<comment type="caution">
    <text evidence="6">The sequence shown here is derived from an EMBL/GenBank/DDBJ whole genome shotgun (WGS) entry which is preliminary data.</text>
</comment>
<evidence type="ECO:0000259" key="5">
    <source>
        <dbReference type="Pfam" id="PF05485"/>
    </source>
</evidence>
<organism evidence="6 7">
    <name type="scientific">Aromia moschata</name>
    <dbReference type="NCBI Taxonomy" id="1265417"/>
    <lineage>
        <taxon>Eukaryota</taxon>
        <taxon>Metazoa</taxon>
        <taxon>Ecdysozoa</taxon>
        <taxon>Arthropoda</taxon>
        <taxon>Hexapoda</taxon>
        <taxon>Insecta</taxon>
        <taxon>Pterygota</taxon>
        <taxon>Neoptera</taxon>
        <taxon>Endopterygota</taxon>
        <taxon>Coleoptera</taxon>
        <taxon>Polyphaga</taxon>
        <taxon>Cucujiformia</taxon>
        <taxon>Chrysomeloidea</taxon>
        <taxon>Cerambycidae</taxon>
        <taxon>Cerambycinae</taxon>
        <taxon>Callichromatini</taxon>
        <taxon>Aromia</taxon>
    </lineage>
</organism>
<protein>
    <recommendedName>
        <fullName evidence="5">THAP-type domain-containing protein</fullName>
    </recommendedName>
</protein>
<sequence length="135" mass="15782">MELPNRDDGLTGCGNNQVQGIEQRPNAQGLLRIINHYCCVPRCSSWNKRDPQLTFHIFLAQGKHQVSLINKFGQKERIDRRKAWILNLRIGKPVSKIMRVCSLHFAEEDYFYRSKDSKKAEHTEKNCSIFKFMKS</sequence>
<keyword evidence="4" id="KW-0238">DNA-binding</keyword>
<evidence type="ECO:0000313" key="7">
    <source>
        <dbReference type="Proteomes" id="UP001162162"/>
    </source>
</evidence>
<keyword evidence="7" id="KW-1185">Reference proteome</keyword>
<keyword evidence="1" id="KW-0479">Metal-binding</keyword>
<accession>A0AAV8YM82</accession>
<dbReference type="Pfam" id="PF05485">
    <property type="entry name" value="THAP"/>
    <property type="match status" value="1"/>
</dbReference>
<dbReference type="SUPFAM" id="SSF57716">
    <property type="entry name" value="Glucocorticoid receptor-like (DNA-binding domain)"/>
    <property type="match status" value="1"/>
</dbReference>
<dbReference type="AlphaFoldDB" id="A0AAV8YM82"/>
<keyword evidence="2" id="KW-0863">Zinc-finger</keyword>
<dbReference type="GO" id="GO:0003677">
    <property type="term" value="F:DNA binding"/>
    <property type="evidence" value="ECO:0007669"/>
    <property type="project" value="UniProtKB-KW"/>
</dbReference>
<proteinExistence type="predicted"/>
<dbReference type="GO" id="GO:0008270">
    <property type="term" value="F:zinc ion binding"/>
    <property type="evidence" value="ECO:0007669"/>
    <property type="project" value="UniProtKB-KW"/>
</dbReference>
<evidence type="ECO:0000256" key="4">
    <source>
        <dbReference type="ARBA" id="ARBA00023125"/>
    </source>
</evidence>
<keyword evidence="3" id="KW-0862">Zinc</keyword>
<evidence type="ECO:0000256" key="1">
    <source>
        <dbReference type="ARBA" id="ARBA00022723"/>
    </source>
</evidence>
<name>A0AAV8YM82_9CUCU</name>
<feature type="domain" description="THAP-type" evidence="5">
    <location>
        <begin position="38"/>
        <end position="119"/>
    </location>
</feature>
<gene>
    <name evidence="6" type="ORF">NQ318_010728</name>
</gene>